<evidence type="ECO:0000259" key="3">
    <source>
        <dbReference type="Pfam" id="PF13229"/>
    </source>
</evidence>
<evidence type="ECO:0000256" key="1">
    <source>
        <dbReference type="SAM" id="SignalP"/>
    </source>
</evidence>
<reference evidence="4 5" key="2">
    <citation type="submission" date="2020-08" db="EMBL/GenBank/DDBJ databases">
        <title>Stappia taiwanensis sp. nov., isolated from a coastal thermal spring.</title>
        <authorList>
            <person name="Kampfer P."/>
        </authorList>
    </citation>
    <scope>NUCLEOTIDE SEQUENCE [LARGE SCALE GENOMIC DNA]</scope>
    <source>
        <strain evidence="4 5">DSM 23284</strain>
    </source>
</reference>
<feature type="domain" description="Inverse autotransporter beta-domain" evidence="2">
    <location>
        <begin position="52"/>
        <end position="187"/>
    </location>
</feature>
<keyword evidence="1" id="KW-0732">Signal</keyword>
<sequence length="727" mass="76463">MTQTLRRRPAPALTTTALCGSLALVPLLGAPALAGDADTRKWVPHIEVGGKAGTKRSIGETSVFVPLFQSFDRLIYTDIRGTFGSEGSQEVNAGLGVRQIIDGRWIAGAYGFFDYRRTEHNSHFTQFTLGGELMTEALTLRANAYLPFGKTTQSVAAFDTASVGGSGITVREGQERAMTGFDAEAGALLKGLSLLPEGKDQLWLHAGGYAFFDDKADTIWGPRLRAEYRIDDVLVEGTRLSLHAEYQYDEPRGNQGFFGARLRLPLQRVLGGDEGPQLSPLEKRMTETVVRDVDIVAQGGAYGRAVTGVDAATGAALNDLTILDASSATLESDIATAGSARQIFVHGANGPVNISGTINLSDNQRVAGAFDVRNPLTGRSVRVGGTHLNGTDAGADIFQMANDTSVTGFTLTGGRTAISAQGADGVTVADLRLAGQAVGGINVENGSDLTVKNVAMSNISFSGADGFSNFDPTALVKGVGLRLDRVDGANISGVAIDRVGTGFFANVSKNLTVRDMAITETAKEGAVFHYVHNADLERLNIDRTGADGFAFVASGDIAYRNSSLTNLGAVTNLGKRSGINISGFSGDGSIIVGAESNKGYHFEGLTIANASNSGMMIQEIRDSEFRNIAISNVDVIGIQLMQMMHASDNLTFADVTIDRAAKAGFWMMGTFSGMNGNVSVTNSAADCGRSLYMASALNQAAGDAFSVNGTEITNANLTSTCAQVSNF</sequence>
<proteinExistence type="predicted"/>
<dbReference type="Gene3D" id="2.40.160.160">
    <property type="entry name" value="Inverse autotransporter, beta-domain"/>
    <property type="match status" value="1"/>
</dbReference>
<feature type="domain" description="Right handed beta helix" evidence="3">
    <location>
        <begin position="404"/>
        <end position="561"/>
    </location>
</feature>
<dbReference type="InterPro" id="IPR011050">
    <property type="entry name" value="Pectin_lyase_fold/virulence"/>
</dbReference>
<keyword evidence="5" id="KW-1185">Reference proteome</keyword>
<feature type="signal peptide" evidence="1">
    <location>
        <begin position="1"/>
        <end position="34"/>
    </location>
</feature>
<gene>
    <name evidence="4" type="ORF">H1W37_04200</name>
</gene>
<dbReference type="SUPFAM" id="SSF51126">
    <property type="entry name" value="Pectin lyase-like"/>
    <property type="match status" value="2"/>
</dbReference>
<dbReference type="InterPro" id="IPR039448">
    <property type="entry name" value="Beta_helix"/>
</dbReference>
<evidence type="ECO:0000313" key="5">
    <source>
        <dbReference type="Proteomes" id="UP000559404"/>
    </source>
</evidence>
<accession>A0A838XHG3</accession>
<protein>
    <submittedName>
        <fullName evidence="4">Inverse autotransporter beta domain-containing protein</fullName>
    </submittedName>
</protein>
<name>A0A838XHG3_9HYPH</name>
<feature type="chain" id="PRO_5032648598" evidence="1">
    <location>
        <begin position="35"/>
        <end position="727"/>
    </location>
</feature>
<dbReference type="InterPro" id="IPR038177">
    <property type="entry name" value="IAT_beta_sf"/>
</dbReference>
<dbReference type="Gene3D" id="2.160.20.10">
    <property type="entry name" value="Single-stranded right-handed beta-helix, Pectin lyase-like"/>
    <property type="match status" value="1"/>
</dbReference>
<dbReference type="RefSeq" id="WP_181759039.1">
    <property type="nucleotide sequence ID" value="NZ_BMCR01000004.1"/>
</dbReference>
<dbReference type="InterPro" id="IPR006626">
    <property type="entry name" value="PbH1"/>
</dbReference>
<organism evidence="4 5">
    <name type="scientific">Stappia taiwanensis</name>
    <dbReference type="NCBI Taxonomy" id="992267"/>
    <lineage>
        <taxon>Bacteria</taxon>
        <taxon>Pseudomonadati</taxon>
        <taxon>Pseudomonadota</taxon>
        <taxon>Alphaproteobacteria</taxon>
        <taxon>Hyphomicrobiales</taxon>
        <taxon>Stappiaceae</taxon>
        <taxon>Stappia</taxon>
    </lineage>
</organism>
<dbReference type="AlphaFoldDB" id="A0A838XHG3"/>
<dbReference type="Proteomes" id="UP000559404">
    <property type="component" value="Unassembled WGS sequence"/>
</dbReference>
<evidence type="ECO:0000259" key="2">
    <source>
        <dbReference type="Pfam" id="PF11924"/>
    </source>
</evidence>
<comment type="caution">
    <text evidence="4">The sequence shown here is derived from an EMBL/GenBank/DDBJ whole genome shotgun (WGS) entry which is preliminary data.</text>
</comment>
<dbReference type="EMBL" id="JACEON010000003">
    <property type="protein sequence ID" value="MBA4610839.1"/>
    <property type="molecule type" value="Genomic_DNA"/>
</dbReference>
<dbReference type="InterPro" id="IPR012334">
    <property type="entry name" value="Pectin_lyas_fold"/>
</dbReference>
<dbReference type="Pfam" id="PF13229">
    <property type="entry name" value="Beta_helix"/>
    <property type="match status" value="1"/>
</dbReference>
<dbReference type="InterPro" id="IPR024519">
    <property type="entry name" value="IAT_beta"/>
</dbReference>
<dbReference type="Pfam" id="PF11924">
    <property type="entry name" value="IAT_beta"/>
    <property type="match status" value="1"/>
</dbReference>
<evidence type="ECO:0000313" key="4">
    <source>
        <dbReference type="EMBL" id="MBA4610839.1"/>
    </source>
</evidence>
<reference evidence="4 5" key="1">
    <citation type="submission" date="2020-07" db="EMBL/GenBank/DDBJ databases">
        <authorList>
            <person name="Li M."/>
        </authorList>
    </citation>
    <scope>NUCLEOTIDE SEQUENCE [LARGE SCALE GENOMIC DNA]</scope>
    <source>
        <strain evidence="4 5">DSM 23284</strain>
    </source>
</reference>
<dbReference type="SMART" id="SM00710">
    <property type="entry name" value="PbH1"/>
    <property type="match status" value="9"/>
</dbReference>